<protein>
    <submittedName>
        <fullName evidence="1">14989_t:CDS:1</fullName>
    </submittedName>
</protein>
<dbReference type="Proteomes" id="UP000789920">
    <property type="component" value="Unassembled WGS sequence"/>
</dbReference>
<dbReference type="EMBL" id="CAJVQC010102133">
    <property type="protein sequence ID" value="CAG8831742.1"/>
    <property type="molecule type" value="Genomic_DNA"/>
</dbReference>
<evidence type="ECO:0000313" key="1">
    <source>
        <dbReference type="EMBL" id="CAG8831742.1"/>
    </source>
</evidence>
<reference evidence="1" key="1">
    <citation type="submission" date="2021-06" db="EMBL/GenBank/DDBJ databases">
        <authorList>
            <person name="Kallberg Y."/>
            <person name="Tangrot J."/>
            <person name="Rosling A."/>
        </authorList>
    </citation>
    <scope>NUCLEOTIDE SEQUENCE</scope>
    <source>
        <strain evidence="1">MA461A</strain>
    </source>
</reference>
<name>A0ACA9SA93_9GLOM</name>
<accession>A0ACA9SA93</accession>
<comment type="caution">
    <text evidence="1">The sequence shown here is derived from an EMBL/GenBank/DDBJ whole genome shotgun (WGS) entry which is preliminary data.</text>
</comment>
<feature type="non-terminal residue" evidence="1">
    <location>
        <position position="1"/>
    </location>
</feature>
<organism evidence="1 2">
    <name type="scientific">Racocetra persica</name>
    <dbReference type="NCBI Taxonomy" id="160502"/>
    <lineage>
        <taxon>Eukaryota</taxon>
        <taxon>Fungi</taxon>
        <taxon>Fungi incertae sedis</taxon>
        <taxon>Mucoromycota</taxon>
        <taxon>Glomeromycotina</taxon>
        <taxon>Glomeromycetes</taxon>
        <taxon>Diversisporales</taxon>
        <taxon>Gigasporaceae</taxon>
        <taxon>Racocetra</taxon>
    </lineage>
</organism>
<keyword evidence="2" id="KW-1185">Reference proteome</keyword>
<sequence length="59" mass="6584">ETDLKAFNQQKDMEDGLNAILTKLKPNNFADSQVKTRYQSIEDSIRKIVPTTTGGGNKD</sequence>
<evidence type="ECO:0000313" key="2">
    <source>
        <dbReference type="Proteomes" id="UP000789920"/>
    </source>
</evidence>
<proteinExistence type="predicted"/>
<gene>
    <name evidence="1" type="ORF">RPERSI_LOCUS28246</name>
</gene>